<organism evidence="1 2">
    <name type="scientific">Desulfosporosinus nitroreducens</name>
    <dbReference type="NCBI Taxonomy" id="2018668"/>
    <lineage>
        <taxon>Bacteria</taxon>
        <taxon>Bacillati</taxon>
        <taxon>Bacillota</taxon>
        <taxon>Clostridia</taxon>
        <taxon>Eubacteriales</taxon>
        <taxon>Desulfitobacteriaceae</taxon>
        <taxon>Desulfosporosinus</taxon>
    </lineage>
</organism>
<dbReference type="Proteomes" id="UP001176021">
    <property type="component" value="Unassembled WGS sequence"/>
</dbReference>
<proteinExistence type="predicted"/>
<evidence type="ECO:0000313" key="2">
    <source>
        <dbReference type="Proteomes" id="UP001176021"/>
    </source>
</evidence>
<dbReference type="Pfam" id="PF19570">
    <property type="entry name" value="DUF6088"/>
    <property type="match status" value="1"/>
</dbReference>
<protein>
    <submittedName>
        <fullName evidence="1">Type IV toxin-antitoxin system AbiEi family antitoxin domain-containing protein</fullName>
    </submittedName>
</protein>
<evidence type="ECO:0000313" key="1">
    <source>
        <dbReference type="EMBL" id="MDO0821964.1"/>
    </source>
</evidence>
<accession>A0ABT8QKX4</accession>
<comment type="caution">
    <text evidence="1">The sequence shown here is derived from an EMBL/GenBank/DDBJ whole genome shotgun (WGS) entry which is preliminary data.</text>
</comment>
<gene>
    <name evidence="1" type="ORF">M8H41_03700</name>
</gene>
<dbReference type="RefSeq" id="WP_301998203.1">
    <property type="nucleotide sequence ID" value="NZ_JAMJEV010000003.1"/>
</dbReference>
<reference evidence="1" key="1">
    <citation type="submission" date="2022-05" db="EMBL/GenBank/DDBJ databases">
        <title>Expanded diversity of anoxic marine methylotrophy in a Black Sea sulfate reducing microorganism.</title>
        <authorList>
            <person name="Fischer P.Q."/>
            <person name="Stams A.J.M."/>
            <person name="Villanueva L."/>
            <person name="Sousa D.Z."/>
        </authorList>
    </citation>
    <scope>NUCLEOTIDE SEQUENCE</scope>
    <source>
        <strain evidence="1">P130</strain>
    </source>
</reference>
<sequence>MNSYSQRVTESINKFNANQLIIASQLHKEKLSSVPESTYYKNIERLVKRGDLVRVSKGIYSRPKKTRFGSIGSSENEIINHFIENQKGIIIGYRLYNRMGLTTQVSKKTEILSNAIRENKKKIANVSIFRLNIELENSIVQQIEALEVLENYGKIEDMNYRSFVICMEKIAKQYNDKAIEKIINNMHYKKSTIAFLQMILNHFCISNSLSKYLSSLSKYKIPGEEVFNGVAS</sequence>
<dbReference type="InterPro" id="IPR045738">
    <property type="entry name" value="DUF6088"/>
</dbReference>
<name>A0ABT8QKX4_9FIRM</name>
<dbReference type="EMBL" id="JAMJEV010000003">
    <property type="protein sequence ID" value="MDO0821964.1"/>
    <property type="molecule type" value="Genomic_DNA"/>
</dbReference>
<keyword evidence="2" id="KW-1185">Reference proteome</keyword>